<evidence type="ECO:0000256" key="1">
    <source>
        <dbReference type="ARBA" id="ARBA00010761"/>
    </source>
</evidence>
<dbReference type="InterPro" id="IPR036419">
    <property type="entry name" value="Ribosomal_S3_C_sf"/>
</dbReference>
<dbReference type="NCBIfam" id="TIGR01009">
    <property type="entry name" value="rpsC_bact"/>
    <property type="match status" value="1"/>
</dbReference>
<dbReference type="PROSITE" id="PS50823">
    <property type="entry name" value="KH_TYPE_2"/>
    <property type="match status" value="1"/>
</dbReference>
<dbReference type="STRING" id="1798705.A2563_03430"/>
<keyword evidence="2 8" id="KW-0699">rRNA-binding</keyword>
<dbReference type="InterPro" id="IPR005704">
    <property type="entry name" value="Ribosomal_uS3_bac-typ"/>
</dbReference>
<evidence type="ECO:0000256" key="4">
    <source>
        <dbReference type="ARBA" id="ARBA00022980"/>
    </source>
</evidence>
<keyword evidence="4 8" id="KW-0689">Ribosomal protein</keyword>
<dbReference type="SUPFAM" id="SSF54814">
    <property type="entry name" value="Prokaryotic type KH domain (KH-domain type II)"/>
    <property type="match status" value="1"/>
</dbReference>
<gene>
    <name evidence="8" type="primary">rpsC</name>
    <name evidence="10" type="ORF">A2563_03430</name>
</gene>
<comment type="caution">
    <text evidence="10">The sequence shown here is derived from an EMBL/GenBank/DDBJ whole genome shotgun (WGS) entry which is preliminary data.</text>
</comment>
<sequence>MGHKVHPKIHRIPTIYSWDSKWFAKNAQMPLFLKQEVQIRDFLTKKLKESLIDSISIERNPKELTVYILAGKPGTIIGRGGQGMADLSKHIERKILQQKLKAKINVLEVRQPALSAQIVATNAATDIEKRFPFRRVMKQMIERVMSAGGQGVKVRMSGRLNGVEIARTEKLAAGKMSLITLRSDVDYAQAEAQTLYGKIGIQVWIYKGEAFSRRDKFAKKEEDSKEEKPKAKK</sequence>
<evidence type="ECO:0000256" key="6">
    <source>
        <dbReference type="ARBA" id="ARBA00024998"/>
    </source>
</evidence>
<dbReference type="Gene3D" id="3.30.300.20">
    <property type="match status" value="1"/>
</dbReference>
<dbReference type="FunFam" id="3.30.300.20:FF:000001">
    <property type="entry name" value="30S ribosomal protein S3"/>
    <property type="match status" value="1"/>
</dbReference>
<proteinExistence type="inferred from homology"/>
<dbReference type="Pfam" id="PF00189">
    <property type="entry name" value="Ribosomal_S3_C"/>
    <property type="match status" value="1"/>
</dbReference>
<dbReference type="InterPro" id="IPR015946">
    <property type="entry name" value="KH_dom-like_a/b"/>
</dbReference>
<dbReference type="Gene3D" id="3.30.1140.32">
    <property type="entry name" value="Ribosomal protein S3, C-terminal domain"/>
    <property type="match status" value="1"/>
</dbReference>
<feature type="domain" description="KH type-2" evidence="9">
    <location>
        <begin position="39"/>
        <end position="110"/>
    </location>
</feature>
<dbReference type="SUPFAM" id="SSF54821">
    <property type="entry name" value="Ribosomal protein S3 C-terminal domain"/>
    <property type="match status" value="1"/>
</dbReference>
<dbReference type="PANTHER" id="PTHR11760:SF19">
    <property type="entry name" value="SMALL RIBOSOMAL SUBUNIT PROTEIN US3C"/>
    <property type="match status" value="1"/>
</dbReference>
<dbReference type="InterPro" id="IPR009019">
    <property type="entry name" value="KH_sf_prok-type"/>
</dbReference>
<dbReference type="PANTHER" id="PTHR11760">
    <property type="entry name" value="30S/40S RIBOSOMAL PROTEIN S3"/>
    <property type="match status" value="1"/>
</dbReference>
<evidence type="ECO:0000256" key="7">
    <source>
        <dbReference type="ARBA" id="ARBA00035257"/>
    </source>
</evidence>
<dbReference type="Pfam" id="PF07650">
    <property type="entry name" value="KH_2"/>
    <property type="match status" value="1"/>
</dbReference>
<evidence type="ECO:0000256" key="2">
    <source>
        <dbReference type="ARBA" id="ARBA00022730"/>
    </source>
</evidence>
<dbReference type="InterPro" id="IPR057258">
    <property type="entry name" value="Ribosomal_uS3"/>
</dbReference>
<evidence type="ECO:0000313" key="11">
    <source>
        <dbReference type="Proteomes" id="UP000176634"/>
    </source>
</evidence>
<comment type="similarity">
    <text evidence="1 8">Belongs to the universal ribosomal protein uS3 family.</text>
</comment>
<evidence type="ECO:0000313" key="10">
    <source>
        <dbReference type="EMBL" id="OGH92698.1"/>
    </source>
</evidence>
<dbReference type="AlphaFoldDB" id="A0A1F6P9B3"/>
<dbReference type="InterPro" id="IPR004044">
    <property type="entry name" value="KH_dom_type_2"/>
</dbReference>
<dbReference type="GO" id="GO:0003729">
    <property type="term" value="F:mRNA binding"/>
    <property type="evidence" value="ECO:0007669"/>
    <property type="project" value="UniProtKB-UniRule"/>
</dbReference>
<dbReference type="Proteomes" id="UP000176634">
    <property type="component" value="Unassembled WGS sequence"/>
</dbReference>
<keyword evidence="3 8" id="KW-0694">RNA-binding</keyword>
<dbReference type="GO" id="GO:0022627">
    <property type="term" value="C:cytosolic small ribosomal subunit"/>
    <property type="evidence" value="ECO:0007669"/>
    <property type="project" value="TreeGrafter"/>
</dbReference>
<evidence type="ECO:0000256" key="5">
    <source>
        <dbReference type="ARBA" id="ARBA00023274"/>
    </source>
</evidence>
<comment type="function">
    <text evidence="6 8">Binds the lower part of the 30S subunit head. Binds mRNA in the 70S ribosome, positioning it for translation.</text>
</comment>
<organism evidence="10 11">
    <name type="scientific">Candidatus Magasanikbacteria bacterium RIFOXYD1_FULL_40_23</name>
    <dbReference type="NCBI Taxonomy" id="1798705"/>
    <lineage>
        <taxon>Bacteria</taxon>
        <taxon>Candidatus Magasanikiibacteriota</taxon>
    </lineage>
</organism>
<dbReference type="GO" id="GO:0019843">
    <property type="term" value="F:rRNA binding"/>
    <property type="evidence" value="ECO:0007669"/>
    <property type="project" value="UniProtKB-UniRule"/>
</dbReference>
<evidence type="ECO:0000256" key="8">
    <source>
        <dbReference type="HAMAP-Rule" id="MF_01309"/>
    </source>
</evidence>
<reference evidence="10 11" key="1">
    <citation type="journal article" date="2016" name="Nat. Commun.">
        <title>Thousands of microbial genomes shed light on interconnected biogeochemical processes in an aquifer system.</title>
        <authorList>
            <person name="Anantharaman K."/>
            <person name="Brown C.T."/>
            <person name="Hug L.A."/>
            <person name="Sharon I."/>
            <person name="Castelle C.J."/>
            <person name="Probst A.J."/>
            <person name="Thomas B.C."/>
            <person name="Singh A."/>
            <person name="Wilkins M.J."/>
            <person name="Karaoz U."/>
            <person name="Brodie E.L."/>
            <person name="Williams K.H."/>
            <person name="Hubbard S.S."/>
            <person name="Banfield J.F."/>
        </authorList>
    </citation>
    <scope>NUCLEOTIDE SEQUENCE [LARGE SCALE GENOMIC DNA]</scope>
</reference>
<dbReference type="GO" id="GO:0006412">
    <property type="term" value="P:translation"/>
    <property type="evidence" value="ECO:0007669"/>
    <property type="project" value="UniProtKB-UniRule"/>
</dbReference>
<dbReference type="InterPro" id="IPR001351">
    <property type="entry name" value="Ribosomal_uS3_C"/>
</dbReference>
<dbReference type="EMBL" id="MFRA01000005">
    <property type="protein sequence ID" value="OGH92698.1"/>
    <property type="molecule type" value="Genomic_DNA"/>
</dbReference>
<evidence type="ECO:0000256" key="3">
    <source>
        <dbReference type="ARBA" id="ARBA00022884"/>
    </source>
</evidence>
<evidence type="ECO:0000259" key="9">
    <source>
        <dbReference type="PROSITE" id="PS50823"/>
    </source>
</evidence>
<dbReference type="GO" id="GO:0003735">
    <property type="term" value="F:structural constituent of ribosome"/>
    <property type="evidence" value="ECO:0007669"/>
    <property type="project" value="InterPro"/>
</dbReference>
<protein>
    <recommendedName>
        <fullName evidence="7 8">Small ribosomal subunit protein uS3</fullName>
    </recommendedName>
</protein>
<dbReference type="HAMAP" id="MF_01309_B">
    <property type="entry name" value="Ribosomal_uS3_B"/>
    <property type="match status" value="1"/>
</dbReference>
<dbReference type="CDD" id="cd02412">
    <property type="entry name" value="KH-II_30S_S3"/>
    <property type="match status" value="1"/>
</dbReference>
<comment type="subunit">
    <text evidence="8">Part of the 30S ribosomal subunit. Forms a tight complex with proteins S10 and S14.</text>
</comment>
<name>A0A1F6P9B3_9BACT</name>
<keyword evidence="5 8" id="KW-0687">Ribonucleoprotein</keyword>
<accession>A0A1F6P9B3</accession>